<dbReference type="Proteomes" id="UP000198703">
    <property type="component" value="Unassembled WGS sequence"/>
</dbReference>
<evidence type="ECO:0000256" key="1">
    <source>
        <dbReference type="ARBA" id="ARBA00004651"/>
    </source>
</evidence>
<feature type="transmembrane region" description="Helical" evidence="7">
    <location>
        <begin position="90"/>
        <end position="113"/>
    </location>
</feature>
<dbReference type="PANTHER" id="PTHR33567">
    <property type="entry name" value="CHROMATE ION TRANSPORTER (EUROFUNG)"/>
    <property type="match status" value="1"/>
</dbReference>
<dbReference type="NCBIfam" id="TIGR00937">
    <property type="entry name" value="2A51"/>
    <property type="match status" value="1"/>
</dbReference>
<dbReference type="EMBL" id="FNQM01000003">
    <property type="protein sequence ID" value="SEA13276.1"/>
    <property type="molecule type" value="Genomic_DNA"/>
</dbReference>
<evidence type="ECO:0000256" key="5">
    <source>
        <dbReference type="ARBA" id="ARBA00022989"/>
    </source>
</evidence>
<dbReference type="GO" id="GO:0005886">
    <property type="term" value="C:plasma membrane"/>
    <property type="evidence" value="ECO:0007669"/>
    <property type="project" value="UniProtKB-SubCell"/>
</dbReference>
<feature type="transmembrane region" description="Helical" evidence="7">
    <location>
        <begin position="388"/>
        <end position="408"/>
    </location>
</feature>
<dbReference type="Pfam" id="PF02417">
    <property type="entry name" value="Chromate_transp"/>
    <property type="match status" value="2"/>
</dbReference>
<dbReference type="STRING" id="89524.SAMN05444370_103184"/>
<dbReference type="AlphaFoldDB" id="A0A1H3YP13"/>
<feature type="transmembrane region" description="Helical" evidence="7">
    <location>
        <begin position="308"/>
        <end position="332"/>
    </location>
</feature>
<dbReference type="RefSeq" id="WP_245730945.1">
    <property type="nucleotide sequence ID" value="NZ_FNQM01000003.1"/>
</dbReference>
<feature type="transmembrane region" description="Helical" evidence="7">
    <location>
        <begin position="205"/>
        <end position="228"/>
    </location>
</feature>
<keyword evidence="5 7" id="KW-1133">Transmembrane helix</keyword>
<reference evidence="8 9" key="1">
    <citation type="submission" date="2016-10" db="EMBL/GenBank/DDBJ databases">
        <authorList>
            <person name="de Groot N.N."/>
        </authorList>
    </citation>
    <scope>NUCLEOTIDE SEQUENCE [LARGE SCALE GENOMIC DNA]</scope>
    <source>
        <strain evidence="8 9">DSM 15345</strain>
    </source>
</reference>
<evidence type="ECO:0000256" key="4">
    <source>
        <dbReference type="ARBA" id="ARBA00022692"/>
    </source>
</evidence>
<feature type="transmembrane region" description="Helical" evidence="7">
    <location>
        <begin position="240"/>
        <end position="260"/>
    </location>
</feature>
<name>A0A1H3YP13_9RHOB</name>
<evidence type="ECO:0000256" key="2">
    <source>
        <dbReference type="ARBA" id="ARBA00005262"/>
    </source>
</evidence>
<accession>A0A1H3YP13</accession>
<dbReference type="PANTHER" id="PTHR33567:SF3">
    <property type="entry name" value="CHROMATE ION TRANSPORTER (EUROFUNG)"/>
    <property type="match status" value="1"/>
</dbReference>
<comment type="subcellular location">
    <subcellularLocation>
        <location evidence="1">Cell membrane</location>
        <topology evidence="1">Multi-pass membrane protein</topology>
    </subcellularLocation>
</comment>
<dbReference type="InterPro" id="IPR003370">
    <property type="entry name" value="Chromate_transpt"/>
</dbReference>
<evidence type="ECO:0000313" key="8">
    <source>
        <dbReference type="EMBL" id="SEA13276.1"/>
    </source>
</evidence>
<proteinExistence type="inferred from homology"/>
<evidence type="ECO:0000256" key="7">
    <source>
        <dbReference type="SAM" id="Phobius"/>
    </source>
</evidence>
<dbReference type="GO" id="GO:0015109">
    <property type="term" value="F:chromate transmembrane transporter activity"/>
    <property type="evidence" value="ECO:0007669"/>
    <property type="project" value="InterPro"/>
</dbReference>
<evidence type="ECO:0000256" key="6">
    <source>
        <dbReference type="ARBA" id="ARBA00023136"/>
    </source>
</evidence>
<dbReference type="PIRSF" id="PIRSF004810">
    <property type="entry name" value="ChrA"/>
    <property type="match status" value="1"/>
</dbReference>
<organism evidence="8 9">
    <name type="scientific">Rubrimonas cliftonensis</name>
    <dbReference type="NCBI Taxonomy" id="89524"/>
    <lineage>
        <taxon>Bacteria</taxon>
        <taxon>Pseudomonadati</taxon>
        <taxon>Pseudomonadota</taxon>
        <taxon>Alphaproteobacteria</taxon>
        <taxon>Rhodobacterales</taxon>
        <taxon>Paracoccaceae</taxon>
        <taxon>Rubrimonas</taxon>
    </lineage>
</organism>
<feature type="transmembrane region" description="Helical" evidence="7">
    <location>
        <begin position="152"/>
        <end position="185"/>
    </location>
</feature>
<evidence type="ECO:0000256" key="3">
    <source>
        <dbReference type="ARBA" id="ARBA00022475"/>
    </source>
</evidence>
<keyword evidence="6 7" id="KW-0472">Membrane</keyword>
<gene>
    <name evidence="8" type="ORF">SAMN05444370_103184</name>
</gene>
<evidence type="ECO:0000313" key="9">
    <source>
        <dbReference type="Proteomes" id="UP000198703"/>
    </source>
</evidence>
<keyword evidence="3" id="KW-1003">Cell membrane</keyword>
<keyword evidence="9" id="KW-1185">Reference proteome</keyword>
<feature type="transmembrane region" description="Helical" evidence="7">
    <location>
        <begin position="415"/>
        <end position="434"/>
    </location>
</feature>
<sequence length="435" mass="44087">MADGQMKAQGLARPAFGDLVATFAKIGVLSFGGAAGQIAMMHRIVVEEKRWLDEPRYLHALNYCMLLPGPEAQQLATYVGWLTHGVRGGLAAGLLFILPGAALMLALSMLYVLGAGLTLVEGVFFGVKAAVLAIVAQALIKIARRGLKGPGLAALAFAAFAAMMFLDLPFPLVVIGAGVVGALLAAPADRAAEPAPPQAAGAAGAAARAAAWCLAVWWAPVALAALALGPGHVLVEIGLFFSQLAVLSFGGAYAVLAWLAQAGVERGWADAAEMIDGLGLAETTPGPTILVTQFVAFLGGLKAGGLGLAAAAALMALWTTFAPSFLWIFAGAPFVEDLRASRRLAGALTGVTAAVVGVIGFVALWFALNVLFGAVDFVGFGPLRLPTVDLAGLDLAAAALAALAGALIFRFGWGVMATVGLLAALGVAAQALGLT</sequence>
<dbReference type="InterPro" id="IPR014047">
    <property type="entry name" value="Chr_Tranpt_l_chain"/>
</dbReference>
<protein>
    <submittedName>
        <fullName evidence="8">Chromate transporter</fullName>
    </submittedName>
</protein>
<keyword evidence="4 7" id="KW-0812">Transmembrane</keyword>
<feature type="transmembrane region" description="Helical" evidence="7">
    <location>
        <begin position="119"/>
        <end position="140"/>
    </location>
</feature>
<feature type="transmembrane region" description="Helical" evidence="7">
    <location>
        <begin position="344"/>
        <end position="368"/>
    </location>
</feature>
<comment type="similarity">
    <text evidence="2">Belongs to the chromate ion transporter (CHR) (TC 2.A.51) family.</text>
</comment>
<feature type="transmembrane region" description="Helical" evidence="7">
    <location>
        <begin position="20"/>
        <end position="40"/>
    </location>
</feature>